<keyword evidence="6" id="KW-1185">Reference proteome</keyword>
<dbReference type="AlphaFoldDB" id="A0A8K0JX03"/>
<dbReference type="OrthoDB" id="435311at2759"/>
<dbReference type="GO" id="GO:0008270">
    <property type="term" value="F:zinc ion binding"/>
    <property type="evidence" value="ECO:0007669"/>
    <property type="project" value="UniProtKB-KW"/>
</dbReference>
<dbReference type="GO" id="GO:0005634">
    <property type="term" value="C:nucleus"/>
    <property type="evidence" value="ECO:0007669"/>
    <property type="project" value="TreeGrafter"/>
</dbReference>
<gene>
    <name evidence="5" type="ORF">J437_LFUL002646</name>
</gene>
<keyword evidence="2" id="KW-0863">Zinc-finger</keyword>
<comment type="caution">
    <text evidence="5">The sequence shown here is derived from an EMBL/GenBank/DDBJ whole genome shotgun (WGS) entry which is preliminary data.</text>
</comment>
<evidence type="ECO:0000259" key="4">
    <source>
        <dbReference type="Pfam" id="PF14768"/>
    </source>
</evidence>
<dbReference type="Proteomes" id="UP000792457">
    <property type="component" value="Unassembled WGS sequence"/>
</dbReference>
<dbReference type="PANTHER" id="PTHR31742:SF1">
    <property type="entry name" value="RPA-INTERACTING PROTEIN"/>
    <property type="match status" value="1"/>
</dbReference>
<name>A0A8K0JX03_LADFU</name>
<protein>
    <recommendedName>
        <fullName evidence="4">RPA-interacting protein C-terminal domain-containing protein</fullName>
    </recommendedName>
</protein>
<evidence type="ECO:0000313" key="6">
    <source>
        <dbReference type="Proteomes" id="UP000792457"/>
    </source>
</evidence>
<dbReference type="Pfam" id="PF14768">
    <property type="entry name" value="RPA_interact_C"/>
    <property type="match status" value="1"/>
</dbReference>
<keyword evidence="1" id="KW-0479">Metal-binding</keyword>
<keyword evidence="3" id="KW-0862">Zinc</keyword>
<organism evidence="5 6">
    <name type="scientific">Ladona fulva</name>
    <name type="common">Scarce chaser dragonfly</name>
    <name type="synonym">Libellula fulva</name>
    <dbReference type="NCBI Taxonomy" id="123851"/>
    <lineage>
        <taxon>Eukaryota</taxon>
        <taxon>Metazoa</taxon>
        <taxon>Ecdysozoa</taxon>
        <taxon>Arthropoda</taxon>
        <taxon>Hexapoda</taxon>
        <taxon>Insecta</taxon>
        <taxon>Pterygota</taxon>
        <taxon>Palaeoptera</taxon>
        <taxon>Odonata</taxon>
        <taxon>Epiprocta</taxon>
        <taxon>Anisoptera</taxon>
        <taxon>Libelluloidea</taxon>
        <taxon>Libellulidae</taxon>
        <taxon>Ladona</taxon>
    </lineage>
</organism>
<evidence type="ECO:0000256" key="2">
    <source>
        <dbReference type="ARBA" id="ARBA00022771"/>
    </source>
</evidence>
<reference evidence="5" key="1">
    <citation type="submission" date="2013-04" db="EMBL/GenBank/DDBJ databases">
        <authorList>
            <person name="Qu J."/>
            <person name="Murali S.C."/>
            <person name="Bandaranaike D."/>
            <person name="Bellair M."/>
            <person name="Blankenburg K."/>
            <person name="Chao H."/>
            <person name="Dinh H."/>
            <person name="Doddapaneni H."/>
            <person name="Downs B."/>
            <person name="Dugan-Rocha S."/>
            <person name="Elkadiri S."/>
            <person name="Gnanaolivu R.D."/>
            <person name="Hernandez B."/>
            <person name="Javaid M."/>
            <person name="Jayaseelan J.C."/>
            <person name="Lee S."/>
            <person name="Li M."/>
            <person name="Ming W."/>
            <person name="Munidasa M."/>
            <person name="Muniz J."/>
            <person name="Nguyen L."/>
            <person name="Ongeri F."/>
            <person name="Osuji N."/>
            <person name="Pu L.-L."/>
            <person name="Puazo M."/>
            <person name="Qu C."/>
            <person name="Quiroz J."/>
            <person name="Raj R."/>
            <person name="Weissenberger G."/>
            <person name="Xin Y."/>
            <person name="Zou X."/>
            <person name="Han Y."/>
            <person name="Richards S."/>
            <person name="Worley K."/>
            <person name="Muzny D."/>
            <person name="Gibbs R."/>
        </authorList>
    </citation>
    <scope>NUCLEOTIDE SEQUENCE</scope>
    <source>
        <strain evidence="5">Sampled in the wild</strain>
    </source>
</reference>
<evidence type="ECO:0000313" key="5">
    <source>
        <dbReference type="EMBL" id="KAG8224192.1"/>
    </source>
</evidence>
<evidence type="ECO:0000256" key="1">
    <source>
        <dbReference type="ARBA" id="ARBA00022723"/>
    </source>
</evidence>
<proteinExistence type="predicted"/>
<dbReference type="PANTHER" id="PTHR31742">
    <property type="entry name" value="RPA-INTERACTING PROTEIN RPAIN"/>
    <property type="match status" value="1"/>
</dbReference>
<dbReference type="EMBL" id="KZ308188">
    <property type="protein sequence ID" value="KAG8224192.1"/>
    <property type="molecule type" value="Genomic_DNA"/>
</dbReference>
<sequence length="232" mass="27062">MFQSRNVSEKYPSYKRDDSNWIETFRERCRKRIKERRDQRFNTSRNLPSKEELKSFVLDAIQDEWKEFKTSSECEASGQFPLRELVSRSFASSSACSEIDEDRLLKELEEELLIQEESEFQEYLALYQLTEVEYDEYLEGLQEDNVLCPICCRNNLAITPNGDGSNQLSCSGDCVFTKNVPYELEEVRKRIDQAVVEHSTCPNLPGFTFTSTQDDSDLFLICTECSNLYHVL</sequence>
<dbReference type="InterPro" id="IPR028156">
    <property type="entry name" value="RIP"/>
</dbReference>
<reference evidence="5" key="2">
    <citation type="submission" date="2017-10" db="EMBL/GenBank/DDBJ databases">
        <title>Ladona fulva Genome sequencing and assembly.</title>
        <authorList>
            <person name="Murali S."/>
            <person name="Richards S."/>
            <person name="Bandaranaike D."/>
            <person name="Bellair M."/>
            <person name="Blankenburg K."/>
            <person name="Chao H."/>
            <person name="Dinh H."/>
            <person name="Doddapaneni H."/>
            <person name="Dugan-Rocha S."/>
            <person name="Elkadiri S."/>
            <person name="Gnanaolivu R."/>
            <person name="Hernandez B."/>
            <person name="Skinner E."/>
            <person name="Javaid M."/>
            <person name="Lee S."/>
            <person name="Li M."/>
            <person name="Ming W."/>
            <person name="Munidasa M."/>
            <person name="Muniz J."/>
            <person name="Nguyen L."/>
            <person name="Hughes D."/>
            <person name="Osuji N."/>
            <person name="Pu L.-L."/>
            <person name="Puazo M."/>
            <person name="Qu C."/>
            <person name="Quiroz J."/>
            <person name="Raj R."/>
            <person name="Weissenberger G."/>
            <person name="Xin Y."/>
            <person name="Zou X."/>
            <person name="Han Y."/>
            <person name="Worley K."/>
            <person name="Muzny D."/>
            <person name="Gibbs R."/>
        </authorList>
    </citation>
    <scope>NUCLEOTIDE SEQUENCE</scope>
    <source>
        <strain evidence="5">Sampled in the wild</strain>
    </source>
</reference>
<feature type="domain" description="RPA-interacting protein C-terminal" evidence="4">
    <location>
        <begin position="147"/>
        <end position="228"/>
    </location>
</feature>
<dbReference type="GO" id="GO:0006606">
    <property type="term" value="P:protein import into nucleus"/>
    <property type="evidence" value="ECO:0007669"/>
    <property type="project" value="TreeGrafter"/>
</dbReference>
<evidence type="ECO:0000256" key="3">
    <source>
        <dbReference type="ARBA" id="ARBA00022833"/>
    </source>
</evidence>
<dbReference type="InterPro" id="IPR028159">
    <property type="entry name" value="RPA_interact_C_dom"/>
</dbReference>
<accession>A0A8K0JX03</accession>